<dbReference type="SUPFAM" id="SSF53067">
    <property type="entry name" value="Actin-like ATPase domain"/>
    <property type="match status" value="1"/>
</dbReference>
<dbReference type="InterPro" id="IPR043129">
    <property type="entry name" value="ATPase_NBD"/>
</dbReference>
<accession>A0A1X9T401</accession>
<reference evidence="1 2" key="1">
    <citation type="journal article" date="2016" name="Int. J. Syst. Evol. Microbiol.">
        <title>Paenibacillus damxungensis sp. nov., isolated from raw yak (Bos grunniens) milk.</title>
        <authorList>
            <person name="Wu Z."/>
            <person name="Gao C."/>
            <person name="Han J."/>
            <person name="Liu Z."/>
        </authorList>
    </citation>
    <scope>NUCLEOTIDE SEQUENCE [LARGE SCALE GENOMIC DNA]</scope>
    <source>
        <strain evidence="1 2">BD3526</strain>
        <plasmid evidence="1 2">unnamed1</plasmid>
    </source>
</reference>
<dbReference type="EMBL" id="CP021170">
    <property type="protein sequence ID" value="ARR10705.1"/>
    <property type="molecule type" value="Genomic_DNA"/>
</dbReference>
<proteinExistence type="predicted"/>
<evidence type="ECO:0000313" key="1">
    <source>
        <dbReference type="EMBL" id="ARR10705.1"/>
    </source>
</evidence>
<evidence type="ECO:0000313" key="2">
    <source>
        <dbReference type="Proteomes" id="UP000078148"/>
    </source>
</evidence>
<keyword evidence="2" id="KW-1185">Reference proteome</keyword>
<geneLocation type="plasmid" evidence="1 2">
    <name>unnamed1</name>
</geneLocation>
<evidence type="ECO:0008006" key="3">
    <source>
        <dbReference type="Google" id="ProtNLM"/>
    </source>
</evidence>
<dbReference type="Proteomes" id="UP000078148">
    <property type="component" value="Plasmid unnamed1"/>
</dbReference>
<dbReference type="AlphaFoldDB" id="A0A1X9T401"/>
<dbReference type="Gene3D" id="3.30.420.40">
    <property type="match status" value="1"/>
</dbReference>
<name>A0A1X9T401_9BACL</name>
<keyword evidence="1" id="KW-0614">Plasmid</keyword>
<gene>
    <name evidence="1" type="ORF">AR543_p0097</name>
</gene>
<sequence>MHPPAIAMPIKNGKKYESDVTIITALGIVAADAVTRAFKEMGSLPDSIQCEDVLASMIPATQAEPINCKHLEDRFLNDGHAHTVIVYVGYQKVLVSITFTDVKVTMEGLPAIYAIQKHQSEMLAAIKALYTETDSDDDKTKEWKKKVASYTIEDIVSQRSLSTDIGHGTSDLPVMNGLKPDRERSEGIEAGVGHAEESAARALNEELSNNLTVTRHQFDDILLDKLHPHHATAVELMETANYEQSEFIYNKFTERYQEIGGNAGLFPVYGGGSITFKKDLLPMMMKYATSVRAILLWVPEELAPYMNRDGLEVLASTIFFSKFEPSLEVLKQDLKNSKGTTQEGEG</sequence>
<protein>
    <recommendedName>
        <fullName evidence="3">Actin-like protein N-terminal domain-containing protein</fullName>
    </recommendedName>
</protein>
<dbReference type="CDD" id="cd24023">
    <property type="entry name" value="ASKHA_NBD_ParM_Alp7A-like"/>
    <property type="match status" value="1"/>
</dbReference>
<dbReference type="KEGG" id="pbv:AR543_p0097"/>
<organism evidence="1 2">
    <name type="scientific">Paenibacillus bovis</name>
    <dbReference type="NCBI Taxonomy" id="1616788"/>
    <lineage>
        <taxon>Bacteria</taxon>
        <taxon>Bacillati</taxon>
        <taxon>Bacillota</taxon>
        <taxon>Bacilli</taxon>
        <taxon>Bacillales</taxon>
        <taxon>Paenibacillaceae</taxon>
        <taxon>Paenibacillus</taxon>
    </lineage>
</organism>